<dbReference type="Pfam" id="PF17765">
    <property type="entry name" value="MLTR_LBD"/>
    <property type="match status" value="1"/>
</dbReference>
<dbReference type="GO" id="GO:0003677">
    <property type="term" value="F:DNA binding"/>
    <property type="evidence" value="ECO:0007669"/>
    <property type="project" value="InterPro"/>
</dbReference>
<evidence type="ECO:0000259" key="1">
    <source>
        <dbReference type="PROSITE" id="PS50943"/>
    </source>
</evidence>
<dbReference type="EMBL" id="JACYWE010000001">
    <property type="protein sequence ID" value="MBD8504900.1"/>
    <property type="molecule type" value="Genomic_DNA"/>
</dbReference>
<dbReference type="InterPro" id="IPR041413">
    <property type="entry name" value="MLTR_LBD"/>
</dbReference>
<dbReference type="AlphaFoldDB" id="A0A927J9N0"/>
<evidence type="ECO:0000313" key="2">
    <source>
        <dbReference type="EMBL" id="MBD8504900.1"/>
    </source>
</evidence>
<dbReference type="CDD" id="cd00093">
    <property type="entry name" value="HTH_XRE"/>
    <property type="match status" value="1"/>
</dbReference>
<dbReference type="Proteomes" id="UP000642993">
    <property type="component" value="Unassembled WGS sequence"/>
</dbReference>
<comment type="caution">
    <text evidence="2">The sequence shown here is derived from an EMBL/GenBank/DDBJ whole genome shotgun (WGS) entry which is preliminary data.</text>
</comment>
<accession>A0A927J9N0</accession>
<sequence>MAAGGIAGPSEFGARIRQWRAHRGLSQLALAGRTATTSRHVSFLETGRSRPSPDMVLRIADALDVPLRERNALLRAAGLPPRYPEVPLQGGDLAPFRAVLARLLAAHLPYPAMVLDAHWNVLLANEACARLYGADVLGSNVIRRYTSTPEAATRGLPRPAGAPPGLVACPWFRVGEQVVRTIGMVSRFEATAEITLDELRIELTYPLDAEAEAFFRAEEEVARLTRGSGRAARA</sequence>
<dbReference type="InterPro" id="IPR010982">
    <property type="entry name" value="Lambda_DNA-bd_dom_sf"/>
</dbReference>
<dbReference type="Gene3D" id="3.30.450.180">
    <property type="match status" value="1"/>
</dbReference>
<dbReference type="Gene3D" id="1.10.260.40">
    <property type="entry name" value="lambda repressor-like DNA-binding domains"/>
    <property type="match status" value="1"/>
</dbReference>
<keyword evidence="3" id="KW-1185">Reference proteome</keyword>
<proteinExistence type="predicted"/>
<evidence type="ECO:0000313" key="3">
    <source>
        <dbReference type="Proteomes" id="UP000642993"/>
    </source>
</evidence>
<dbReference type="SUPFAM" id="SSF47413">
    <property type="entry name" value="lambda repressor-like DNA-binding domains"/>
    <property type="match status" value="1"/>
</dbReference>
<protein>
    <submittedName>
        <fullName evidence="2">Helix-turn-helix domain-containing protein</fullName>
    </submittedName>
</protein>
<name>A0A927J9N0_9ACTN</name>
<gene>
    <name evidence="2" type="ORF">HT102_00165</name>
</gene>
<dbReference type="RefSeq" id="WP_192037401.1">
    <property type="nucleotide sequence ID" value="NZ_JACYWE010000001.1"/>
</dbReference>
<dbReference type="PANTHER" id="PTHR35010">
    <property type="entry name" value="BLL4672 PROTEIN-RELATED"/>
    <property type="match status" value="1"/>
</dbReference>
<dbReference type="PROSITE" id="PS50943">
    <property type="entry name" value="HTH_CROC1"/>
    <property type="match status" value="1"/>
</dbReference>
<dbReference type="InterPro" id="IPR001387">
    <property type="entry name" value="Cro/C1-type_HTH"/>
</dbReference>
<dbReference type="Pfam" id="PF13560">
    <property type="entry name" value="HTH_31"/>
    <property type="match status" value="1"/>
</dbReference>
<feature type="domain" description="HTH cro/C1-type" evidence="1">
    <location>
        <begin position="16"/>
        <end position="70"/>
    </location>
</feature>
<reference evidence="2" key="1">
    <citation type="submission" date="2020-09" db="EMBL/GenBank/DDBJ databases">
        <title>Hoyosella lacisalsi sp. nov., a halotolerant actinobacterium isolated from soil of Lake Gudzhirganskoe.</title>
        <authorList>
            <person name="Yang Q."/>
            <person name="Guo P.Y."/>
            <person name="Liu S.W."/>
            <person name="Li F.N."/>
            <person name="Sun C.H."/>
        </authorList>
    </citation>
    <scope>NUCLEOTIDE SEQUENCE</scope>
    <source>
        <strain evidence="2">G463</strain>
    </source>
</reference>
<dbReference type="PANTHER" id="PTHR35010:SF4">
    <property type="entry name" value="BLL5781 PROTEIN"/>
    <property type="match status" value="1"/>
</dbReference>
<dbReference type="SMART" id="SM00530">
    <property type="entry name" value="HTH_XRE"/>
    <property type="match status" value="1"/>
</dbReference>
<organism evidence="2 3">
    <name type="scientific">Lolliginicoccus lacisalsi</name>
    <dbReference type="NCBI Taxonomy" id="2742202"/>
    <lineage>
        <taxon>Bacteria</taxon>
        <taxon>Bacillati</taxon>
        <taxon>Actinomycetota</taxon>
        <taxon>Actinomycetes</taxon>
        <taxon>Mycobacteriales</taxon>
        <taxon>Hoyosellaceae</taxon>
        <taxon>Lolliginicoccus</taxon>
    </lineage>
</organism>